<dbReference type="AlphaFoldDB" id="A0A4U3B6K5"/>
<keyword evidence="1" id="KW-0812">Transmembrane</keyword>
<organism evidence="3 4">
    <name type="scientific">Bacillus wiedmannii</name>
    <dbReference type="NCBI Taxonomy" id="1890302"/>
    <lineage>
        <taxon>Bacteria</taxon>
        <taxon>Bacillati</taxon>
        <taxon>Bacillota</taxon>
        <taxon>Bacilli</taxon>
        <taxon>Bacillales</taxon>
        <taxon>Bacillaceae</taxon>
        <taxon>Bacillus</taxon>
        <taxon>Bacillus cereus group</taxon>
    </lineage>
</organism>
<keyword evidence="3" id="KW-0418">Kinase</keyword>
<reference evidence="3 4" key="1">
    <citation type="journal article" date="2019" name="Environ. Microbiol.">
        <title>An active ?-lactamase is a part of an orchestrated cell wall stress resistance network of Bacillus subtilis and related rhizosphere species.</title>
        <authorList>
            <person name="Bucher T."/>
            <person name="Keren-Paz A."/>
            <person name="Hausser J."/>
            <person name="Olender T."/>
            <person name="Cytryn E."/>
            <person name="Kolodkin-Gal I."/>
        </authorList>
    </citation>
    <scope>NUCLEOTIDE SEQUENCE [LARGE SCALE GENOMIC DNA]</scope>
    <source>
        <strain evidence="3 4">I5</strain>
    </source>
</reference>
<feature type="non-terminal residue" evidence="3">
    <location>
        <position position="105"/>
    </location>
</feature>
<name>A0A4U3B6K5_9BACI</name>
<feature type="domain" description="MASE12" evidence="2">
    <location>
        <begin position="10"/>
        <end position="94"/>
    </location>
</feature>
<keyword evidence="1" id="KW-1133">Transmembrane helix</keyword>
<dbReference type="EMBL" id="SZON01000390">
    <property type="protein sequence ID" value="TKI96202.1"/>
    <property type="molecule type" value="Genomic_DNA"/>
</dbReference>
<feature type="transmembrane region" description="Helical" evidence="1">
    <location>
        <begin position="74"/>
        <end position="97"/>
    </location>
</feature>
<accession>A0A4U3B6K5</accession>
<dbReference type="GO" id="GO:0016301">
    <property type="term" value="F:kinase activity"/>
    <property type="evidence" value="ECO:0007669"/>
    <property type="project" value="UniProtKB-KW"/>
</dbReference>
<evidence type="ECO:0000256" key="1">
    <source>
        <dbReference type="SAM" id="Phobius"/>
    </source>
</evidence>
<keyword evidence="1" id="KW-0472">Membrane</keyword>
<dbReference type="Pfam" id="PF20971">
    <property type="entry name" value="MASE12"/>
    <property type="match status" value="1"/>
</dbReference>
<dbReference type="InterPro" id="IPR048436">
    <property type="entry name" value="MASE12"/>
</dbReference>
<evidence type="ECO:0000313" key="4">
    <source>
        <dbReference type="Proteomes" id="UP000305222"/>
    </source>
</evidence>
<proteinExistence type="predicted"/>
<keyword evidence="3" id="KW-0808">Transferase</keyword>
<sequence length="105" mass="12085">MKESFLSYKEEERNAKIFLWVLYVIVVSYQIFYAIVLENKSLTDKGHSILWQVICGTAILGVNVYLIKKEKANLVKYACVFAYIGIEIVNILSYMLYNEAAFDGV</sequence>
<comment type="caution">
    <text evidence="3">The sequence shown here is derived from an EMBL/GenBank/DDBJ whole genome shotgun (WGS) entry which is preliminary data.</text>
</comment>
<protein>
    <submittedName>
        <fullName evidence="3">Histidine kinase</fullName>
    </submittedName>
</protein>
<evidence type="ECO:0000313" key="3">
    <source>
        <dbReference type="EMBL" id="TKI96202.1"/>
    </source>
</evidence>
<feature type="transmembrane region" description="Helical" evidence="1">
    <location>
        <begin position="17"/>
        <end position="37"/>
    </location>
</feature>
<evidence type="ECO:0000259" key="2">
    <source>
        <dbReference type="Pfam" id="PF20971"/>
    </source>
</evidence>
<dbReference type="Proteomes" id="UP000305222">
    <property type="component" value="Unassembled WGS sequence"/>
</dbReference>
<feature type="transmembrane region" description="Helical" evidence="1">
    <location>
        <begin position="49"/>
        <end position="67"/>
    </location>
</feature>
<gene>
    <name evidence="3" type="ORF">FC699_11260</name>
</gene>